<evidence type="ECO:0000256" key="5">
    <source>
        <dbReference type="ARBA" id="ARBA00022679"/>
    </source>
</evidence>
<dbReference type="NCBIfam" id="TIGR01496">
    <property type="entry name" value="DHPS"/>
    <property type="match status" value="1"/>
</dbReference>
<dbReference type="EMBL" id="JAEKFT010000038">
    <property type="protein sequence ID" value="MBT0963802.1"/>
    <property type="molecule type" value="Genomic_DNA"/>
</dbReference>
<dbReference type="GO" id="GO:0005829">
    <property type="term" value="C:cytosol"/>
    <property type="evidence" value="ECO:0007669"/>
    <property type="project" value="TreeGrafter"/>
</dbReference>
<comment type="caution">
    <text evidence="10">The sequence shown here is derived from an EMBL/GenBank/DDBJ whole genome shotgun (WGS) entry which is preliminary data.</text>
</comment>
<dbReference type="Pfam" id="PF00809">
    <property type="entry name" value="Pterin_bind"/>
    <property type="match status" value="1"/>
</dbReference>
<dbReference type="PROSITE" id="PS50972">
    <property type="entry name" value="PTERIN_BINDING"/>
    <property type="match status" value="1"/>
</dbReference>
<dbReference type="EC" id="2.5.1.15" evidence="4"/>
<keyword evidence="5 10" id="KW-0808">Transferase</keyword>
<dbReference type="InterPro" id="IPR000489">
    <property type="entry name" value="Pterin-binding_dom"/>
</dbReference>
<evidence type="ECO:0000256" key="4">
    <source>
        <dbReference type="ARBA" id="ARBA00012458"/>
    </source>
</evidence>
<comment type="catalytic activity">
    <reaction evidence="1">
        <text>(7,8-dihydropterin-6-yl)methyl diphosphate + 4-aminobenzoate = 7,8-dihydropteroate + diphosphate</text>
        <dbReference type="Rhea" id="RHEA:19949"/>
        <dbReference type="ChEBI" id="CHEBI:17836"/>
        <dbReference type="ChEBI" id="CHEBI:17839"/>
        <dbReference type="ChEBI" id="CHEBI:33019"/>
        <dbReference type="ChEBI" id="CHEBI:72950"/>
        <dbReference type="EC" id="2.5.1.15"/>
    </reaction>
</comment>
<dbReference type="InterPro" id="IPR045031">
    <property type="entry name" value="DHP_synth-like"/>
</dbReference>
<dbReference type="GO" id="GO:0046656">
    <property type="term" value="P:folic acid biosynthetic process"/>
    <property type="evidence" value="ECO:0007669"/>
    <property type="project" value="UniProtKB-KW"/>
</dbReference>
<evidence type="ECO:0000313" key="10">
    <source>
        <dbReference type="EMBL" id="MBT0963802.1"/>
    </source>
</evidence>
<dbReference type="PANTHER" id="PTHR20941:SF1">
    <property type="entry name" value="FOLIC ACID SYNTHESIS PROTEIN FOL1"/>
    <property type="match status" value="1"/>
</dbReference>
<dbReference type="InterPro" id="IPR006390">
    <property type="entry name" value="DHP_synth_dom"/>
</dbReference>
<reference evidence="11" key="1">
    <citation type="journal article" date="2022" name="ISME J.">
        <title>Genetic and phylogenetic analysis of dissimilatory iodate-reducing bacteria identifies potential niches across the world's oceans.</title>
        <authorList>
            <person name="Reyes-Umana V."/>
            <person name="Henning Z."/>
            <person name="Lee K."/>
            <person name="Barnum T.P."/>
            <person name="Coates J.D."/>
        </authorList>
    </citation>
    <scope>NUCLEOTIDE SEQUENCE [LARGE SCALE GENOMIC DNA]</scope>
    <source>
        <strain evidence="11">IR12</strain>
    </source>
</reference>
<name>A0A944HDJ3_DENI1</name>
<evidence type="ECO:0000256" key="2">
    <source>
        <dbReference type="ARBA" id="ARBA00001946"/>
    </source>
</evidence>
<accession>A0A944HDJ3</accession>
<proteinExistence type="predicted"/>
<protein>
    <recommendedName>
        <fullName evidence="4">dihydropteroate synthase</fullName>
        <ecNumber evidence="4">2.5.1.15</ecNumber>
    </recommendedName>
</protein>
<dbReference type="InterPro" id="IPR011005">
    <property type="entry name" value="Dihydropteroate_synth-like_sf"/>
</dbReference>
<keyword evidence="8" id="KW-0289">Folate biosynthesis</keyword>
<evidence type="ECO:0000256" key="1">
    <source>
        <dbReference type="ARBA" id="ARBA00000012"/>
    </source>
</evidence>
<evidence type="ECO:0000256" key="7">
    <source>
        <dbReference type="ARBA" id="ARBA00022842"/>
    </source>
</evidence>
<dbReference type="GO" id="GO:0046872">
    <property type="term" value="F:metal ion binding"/>
    <property type="evidence" value="ECO:0007669"/>
    <property type="project" value="UniProtKB-KW"/>
</dbReference>
<sequence>MTVSTLRCGRFALDLSSPKIMAILNLTPDSFSGDGMLKQRDAVLRRAEAALKDGAHLLDLGGESSRPGAESVSEAEELDRVLPIVEALAGWDVPVSVDTVKPAVMSAAIAAGAAMINDINALHAPGALEAVADSEAAVCLMHMQGAPRTMQAAPHYDDVVAEVAAALAERMAALLAVGVAPERILIDPGFGFGKTLAHNVALFRALPTFALQAPVLVGVSRKSMLGTLTGQPVEGRGVASAVAAALAVQAGAACVRVHDVAATRDALAVLEALAP</sequence>
<evidence type="ECO:0000256" key="8">
    <source>
        <dbReference type="ARBA" id="ARBA00022909"/>
    </source>
</evidence>
<dbReference type="PANTHER" id="PTHR20941">
    <property type="entry name" value="FOLATE SYNTHESIS PROTEINS"/>
    <property type="match status" value="1"/>
</dbReference>
<dbReference type="Proteomes" id="UP000694660">
    <property type="component" value="Unassembled WGS sequence"/>
</dbReference>
<comment type="cofactor">
    <cofactor evidence="2">
        <name>Mg(2+)</name>
        <dbReference type="ChEBI" id="CHEBI:18420"/>
    </cofactor>
</comment>
<evidence type="ECO:0000313" key="11">
    <source>
        <dbReference type="Proteomes" id="UP000694660"/>
    </source>
</evidence>
<evidence type="ECO:0000259" key="9">
    <source>
        <dbReference type="PROSITE" id="PS50972"/>
    </source>
</evidence>
<dbReference type="GO" id="GO:0004156">
    <property type="term" value="F:dihydropteroate synthase activity"/>
    <property type="evidence" value="ECO:0007669"/>
    <property type="project" value="UniProtKB-EC"/>
</dbReference>
<keyword evidence="11" id="KW-1185">Reference proteome</keyword>
<dbReference type="GO" id="GO:0046654">
    <property type="term" value="P:tetrahydrofolate biosynthetic process"/>
    <property type="evidence" value="ECO:0007669"/>
    <property type="project" value="TreeGrafter"/>
</dbReference>
<keyword evidence="7" id="KW-0460">Magnesium</keyword>
<evidence type="ECO:0000256" key="3">
    <source>
        <dbReference type="ARBA" id="ARBA00004763"/>
    </source>
</evidence>
<dbReference type="CDD" id="cd00739">
    <property type="entry name" value="DHPS"/>
    <property type="match status" value="1"/>
</dbReference>
<dbReference type="RefSeq" id="WP_214363729.1">
    <property type="nucleotide sequence ID" value="NZ_JAEKFT010000038.1"/>
</dbReference>
<organism evidence="10 11">
    <name type="scientific">Denitromonas iodatirespirans</name>
    <dbReference type="NCBI Taxonomy" id="2795389"/>
    <lineage>
        <taxon>Bacteria</taxon>
        <taxon>Pseudomonadati</taxon>
        <taxon>Pseudomonadota</taxon>
        <taxon>Betaproteobacteria</taxon>
        <taxon>Rhodocyclales</taxon>
        <taxon>Zoogloeaceae</taxon>
        <taxon>Denitromonas</taxon>
    </lineage>
</organism>
<dbReference type="AlphaFoldDB" id="A0A944HDJ3"/>
<comment type="pathway">
    <text evidence="3">Cofactor biosynthesis; tetrahydrofolate biosynthesis; 7,8-dihydrofolate from 2-amino-4-hydroxy-6-hydroxymethyl-7,8-dihydropteridine diphosphate and 4-aminobenzoate: step 1/2.</text>
</comment>
<feature type="domain" description="Pterin-binding" evidence="9">
    <location>
        <begin position="18"/>
        <end position="268"/>
    </location>
</feature>
<dbReference type="PROSITE" id="PS00793">
    <property type="entry name" value="DHPS_2"/>
    <property type="match status" value="1"/>
</dbReference>
<keyword evidence="6" id="KW-0479">Metal-binding</keyword>
<evidence type="ECO:0000256" key="6">
    <source>
        <dbReference type="ARBA" id="ARBA00022723"/>
    </source>
</evidence>
<dbReference type="SUPFAM" id="SSF51717">
    <property type="entry name" value="Dihydropteroate synthetase-like"/>
    <property type="match status" value="1"/>
</dbReference>
<gene>
    <name evidence="10" type="primary">folP</name>
    <name evidence="10" type="ORF">I8J34_21700</name>
</gene>
<dbReference type="Gene3D" id="3.20.20.20">
    <property type="entry name" value="Dihydropteroate synthase-like"/>
    <property type="match status" value="1"/>
</dbReference>